<evidence type="ECO:0000313" key="1">
    <source>
        <dbReference type="EMBL" id="SFC83695.1"/>
    </source>
</evidence>
<dbReference type="Proteomes" id="UP000198862">
    <property type="component" value="Unassembled WGS sequence"/>
</dbReference>
<dbReference type="OrthoDB" id="8703681at2"/>
<dbReference type="PROSITE" id="PS51257">
    <property type="entry name" value="PROKAR_LIPOPROTEIN"/>
    <property type="match status" value="1"/>
</dbReference>
<keyword evidence="2" id="KW-1185">Reference proteome</keyword>
<gene>
    <name evidence="1" type="ORF">SAMN02745724_02683</name>
</gene>
<dbReference type="AlphaFoldDB" id="A0A1I1MES7"/>
<dbReference type="EMBL" id="FOLO01000019">
    <property type="protein sequence ID" value="SFC83695.1"/>
    <property type="molecule type" value="Genomic_DNA"/>
</dbReference>
<reference evidence="1 2" key="1">
    <citation type="submission" date="2016-10" db="EMBL/GenBank/DDBJ databases">
        <authorList>
            <person name="de Groot N.N."/>
        </authorList>
    </citation>
    <scope>NUCLEOTIDE SEQUENCE [LARGE SCALE GENOMIC DNA]</scope>
    <source>
        <strain evidence="1 2">DSM 6059</strain>
    </source>
</reference>
<dbReference type="RefSeq" id="WP_091984683.1">
    <property type="nucleotide sequence ID" value="NZ_FOLO01000019.1"/>
</dbReference>
<organism evidence="1 2">
    <name type="scientific">Pseudoalteromonas denitrificans DSM 6059</name>
    <dbReference type="NCBI Taxonomy" id="1123010"/>
    <lineage>
        <taxon>Bacteria</taxon>
        <taxon>Pseudomonadati</taxon>
        <taxon>Pseudomonadota</taxon>
        <taxon>Gammaproteobacteria</taxon>
        <taxon>Alteromonadales</taxon>
        <taxon>Pseudoalteromonadaceae</taxon>
        <taxon>Pseudoalteromonas</taxon>
    </lineage>
</organism>
<proteinExistence type="predicted"/>
<protein>
    <submittedName>
        <fullName evidence="1">Uncharacterized protein</fullName>
    </submittedName>
</protein>
<sequence>MNLKYLSLAVPFFFILTGCQSEQPITTAKNEVKTIKVSKASDIKIKPSLTNLDGKKTEFNALIKNKECDSTNQCQILPVGSRACGGPSQYVVYSNKHVDSKKAQALALQITNAEKVFNEKNKMMSICQHLTKPAAQCANNICTKSKQSAEVY</sequence>
<evidence type="ECO:0000313" key="2">
    <source>
        <dbReference type="Proteomes" id="UP000198862"/>
    </source>
</evidence>
<dbReference type="STRING" id="1123010.SAMN02745724_02683"/>
<accession>A0A1I1MES7</accession>
<name>A0A1I1MES7_9GAMM</name>